<dbReference type="AlphaFoldDB" id="A0AAD7K7H1"/>
<organism evidence="1 2">
    <name type="scientific">Mycena metata</name>
    <dbReference type="NCBI Taxonomy" id="1033252"/>
    <lineage>
        <taxon>Eukaryota</taxon>
        <taxon>Fungi</taxon>
        <taxon>Dikarya</taxon>
        <taxon>Basidiomycota</taxon>
        <taxon>Agaricomycotina</taxon>
        <taxon>Agaricomycetes</taxon>
        <taxon>Agaricomycetidae</taxon>
        <taxon>Agaricales</taxon>
        <taxon>Marasmiineae</taxon>
        <taxon>Mycenaceae</taxon>
        <taxon>Mycena</taxon>
    </lineage>
</organism>
<sequence>MTQRLIFSDLTILPSGCDSVLALERLADVLSASPHIALYVRAVHLLQPAVDVPCVWMQSDILPAILSVLPNLEHLNMRLYNWEDLHSNCEQAIYAMITRSALSSIQLQEARFAGETRLLALLRCFPASLESVLISGVSVDEEPWLWAGLDSIAVESRQLRLASLHLNGSHPALFHWAMRVVDPKCLRYLHIMDEIDNSIFYPCFPLSSRCLKCQINSAWYIAQYDNSNLEKMQALRALEISVILVDDVNRFAQTQRNPLIDAMRTLGTAPDGVEHLVLNMNIWDPDKLPQLMQPASRELERLGENLPALRDVVVRIISSYEDYEALQRGSRYLETVFY</sequence>
<evidence type="ECO:0000313" key="1">
    <source>
        <dbReference type="EMBL" id="KAJ7779946.1"/>
    </source>
</evidence>
<comment type="caution">
    <text evidence="1">The sequence shown here is derived from an EMBL/GenBank/DDBJ whole genome shotgun (WGS) entry which is preliminary data.</text>
</comment>
<name>A0AAD7K7H1_9AGAR</name>
<protein>
    <submittedName>
        <fullName evidence="1">Uncharacterized protein</fullName>
    </submittedName>
</protein>
<keyword evidence="2" id="KW-1185">Reference proteome</keyword>
<reference evidence="1" key="1">
    <citation type="submission" date="2023-03" db="EMBL/GenBank/DDBJ databases">
        <title>Massive genome expansion in bonnet fungi (Mycena s.s.) driven by repeated elements and novel gene families across ecological guilds.</title>
        <authorList>
            <consortium name="Lawrence Berkeley National Laboratory"/>
            <person name="Harder C.B."/>
            <person name="Miyauchi S."/>
            <person name="Viragh M."/>
            <person name="Kuo A."/>
            <person name="Thoen E."/>
            <person name="Andreopoulos B."/>
            <person name="Lu D."/>
            <person name="Skrede I."/>
            <person name="Drula E."/>
            <person name="Henrissat B."/>
            <person name="Morin E."/>
            <person name="Kohler A."/>
            <person name="Barry K."/>
            <person name="LaButti K."/>
            <person name="Morin E."/>
            <person name="Salamov A."/>
            <person name="Lipzen A."/>
            <person name="Mereny Z."/>
            <person name="Hegedus B."/>
            <person name="Baldrian P."/>
            <person name="Stursova M."/>
            <person name="Weitz H."/>
            <person name="Taylor A."/>
            <person name="Grigoriev I.V."/>
            <person name="Nagy L.G."/>
            <person name="Martin F."/>
            <person name="Kauserud H."/>
        </authorList>
    </citation>
    <scope>NUCLEOTIDE SEQUENCE</scope>
    <source>
        <strain evidence="1">CBHHK182m</strain>
    </source>
</reference>
<proteinExistence type="predicted"/>
<accession>A0AAD7K7H1</accession>
<gene>
    <name evidence="1" type="ORF">B0H16DRAFT_1878544</name>
</gene>
<dbReference type="EMBL" id="JARKIB010000005">
    <property type="protein sequence ID" value="KAJ7779946.1"/>
    <property type="molecule type" value="Genomic_DNA"/>
</dbReference>
<evidence type="ECO:0000313" key="2">
    <source>
        <dbReference type="Proteomes" id="UP001215598"/>
    </source>
</evidence>
<dbReference type="Proteomes" id="UP001215598">
    <property type="component" value="Unassembled WGS sequence"/>
</dbReference>